<dbReference type="STRING" id="1173061.A0A0J9XD63"/>
<sequence>MLVALSMPTLLPLSPPVDEPVNLAPILTLPNEILQDVIALVAAHSHTDALAFSSTCKTVRIVSKPAIFSRFCLSWPLLDRFIGESAAHSISIMPHITNLHIHDPSSWGEWHKSQDLGDLIHACSSLTALHLSISGSSGWIKYIVSNHDFNFHCSYITKLSVVSRVALENRGHPDNNNLKLPLFDIADLLCFENIKTLELEGFNVRNENIMDEDQDDYKMESRKPMHKQAEITNLKLKNCIWEYPFTVQDFGPIKNLQVVYTDCYRSFTYSERVRNLAQSPPPSIESFDLHLLGRSPISQKAWHPLTDHACTKLRRMSIKGFSMPGDSFFLGLPHSLKHLEIELAMFARHRLSFHTDGQIQRCIERFSGFGVNFTVIIWDDSNSGPNSTA</sequence>
<evidence type="ECO:0008006" key="3">
    <source>
        <dbReference type="Google" id="ProtNLM"/>
    </source>
</evidence>
<comment type="caution">
    <text evidence="1">The sequence shown here is derived from an EMBL/GenBank/DDBJ whole genome shotgun (WGS) entry which is preliminary data.</text>
</comment>
<keyword evidence="2" id="KW-1185">Reference proteome</keyword>
<dbReference type="OrthoDB" id="4073795at2759"/>
<gene>
    <name evidence="1" type="ORF">BN980_GECA10s02892g</name>
</gene>
<reference evidence="1" key="1">
    <citation type="submission" date="2014-03" db="EMBL/GenBank/DDBJ databases">
        <authorList>
            <person name="Casaregola S."/>
        </authorList>
    </citation>
    <scope>NUCLEOTIDE SEQUENCE [LARGE SCALE GENOMIC DNA]</scope>
    <source>
        <strain evidence="1">CLIB 918</strain>
    </source>
</reference>
<dbReference type="InterPro" id="IPR032675">
    <property type="entry name" value="LRR_dom_sf"/>
</dbReference>
<name>A0A0J9XD63_GEOCN</name>
<protein>
    <recommendedName>
        <fullName evidence="3">F-box domain-containing protein</fullName>
    </recommendedName>
</protein>
<evidence type="ECO:0000313" key="2">
    <source>
        <dbReference type="Proteomes" id="UP000242525"/>
    </source>
</evidence>
<accession>A0A0J9XD63</accession>
<dbReference type="Proteomes" id="UP000242525">
    <property type="component" value="Unassembled WGS sequence"/>
</dbReference>
<dbReference type="SUPFAM" id="SSF52047">
    <property type="entry name" value="RNI-like"/>
    <property type="match status" value="1"/>
</dbReference>
<dbReference type="AlphaFoldDB" id="A0A0J9XD63"/>
<dbReference type="EMBL" id="CCBN010000010">
    <property type="protein sequence ID" value="CDO55291.1"/>
    <property type="molecule type" value="Genomic_DNA"/>
</dbReference>
<evidence type="ECO:0000313" key="1">
    <source>
        <dbReference type="EMBL" id="CDO55291.1"/>
    </source>
</evidence>
<organism evidence="1 2">
    <name type="scientific">Geotrichum candidum</name>
    <name type="common">Oospora lactis</name>
    <name type="synonym">Dipodascus geotrichum</name>
    <dbReference type="NCBI Taxonomy" id="1173061"/>
    <lineage>
        <taxon>Eukaryota</taxon>
        <taxon>Fungi</taxon>
        <taxon>Dikarya</taxon>
        <taxon>Ascomycota</taxon>
        <taxon>Saccharomycotina</taxon>
        <taxon>Dipodascomycetes</taxon>
        <taxon>Dipodascales</taxon>
        <taxon>Dipodascaceae</taxon>
        <taxon>Geotrichum</taxon>
    </lineage>
</organism>
<proteinExistence type="predicted"/>
<dbReference type="Gene3D" id="3.80.10.10">
    <property type="entry name" value="Ribonuclease Inhibitor"/>
    <property type="match status" value="1"/>
</dbReference>